<dbReference type="RefSeq" id="WP_369668460.1">
    <property type="nucleotide sequence ID" value="NZ_JBDKXB010000040.1"/>
</dbReference>
<dbReference type="InterPro" id="IPR024019">
    <property type="entry name" value="CHP04096"/>
</dbReference>
<dbReference type="GO" id="GO:0032259">
    <property type="term" value="P:methylation"/>
    <property type="evidence" value="ECO:0007669"/>
    <property type="project" value="UniProtKB-KW"/>
</dbReference>
<comment type="caution">
    <text evidence="2">The sequence shown here is derived from an EMBL/GenBank/DDBJ whole genome shotgun (WGS) entry which is preliminary data.</text>
</comment>
<dbReference type="NCBIfam" id="TIGR04096">
    <property type="entry name" value="dnd_rel_methyl"/>
    <property type="match status" value="1"/>
</dbReference>
<feature type="compositionally biased region" description="Acidic residues" evidence="1">
    <location>
        <begin position="173"/>
        <end position="185"/>
    </location>
</feature>
<evidence type="ECO:0000313" key="3">
    <source>
        <dbReference type="Proteomes" id="UP001564408"/>
    </source>
</evidence>
<organism evidence="2 3">
    <name type="scientific">Thioalkalicoccus limnaeus</name>
    <dbReference type="NCBI Taxonomy" id="120681"/>
    <lineage>
        <taxon>Bacteria</taxon>
        <taxon>Pseudomonadati</taxon>
        <taxon>Pseudomonadota</taxon>
        <taxon>Gammaproteobacteria</taxon>
        <taxon>Chromatiales</taxon>
        <taxon>Chromatiaceae</taxon>
        <taxon>Thioalkalicoccus</taxon>
    </lineage>
</organism>
<dbReference type="Proteomes" id="UP001564408">
    <property type="component" value="Unassembled WGS sequence"/>
</dbReference>
<reference evidence="2 3" key="1">
    <citation type="submission" date="2024-05" db="EMBL/GenBank/DDBJ databases">
        <title>Genome Sequence and Characterization of the New Strain Purple Sulfur Bacterium of Genus Thioalkalicoccus.</title>
        <authorList>
            <person name="Bryantseva I.A."/>
            <person name="Kyndt J.A."/>
            <person name="Imhoff J.F."/>
        </authorList>
    </citation>
    <scope>NUCLEOTIDE SEQUENCE [LARGE SCALE GENOMIC DNA]</scope>
    <source>
        <strain evidence="2 3">Um2</strain>
    </source>
</reference>
<name>A0ABV4BIH4_9GAMM</name>
<proteinExistence type="predicted"/>
<keyword evidence="2" id="KW-0808">Transferase</keyword>
<feature type="region of interest" description="Disordered" evidence="1">
    <location>
        <begin position="171"/>
        <end position="190"/>
    </location>
</feature>
<dbReference type="Gene3D" id="3.30.1380.10">
    <property type="match status" value="1"/>
</dbReference>
<evidence type="ECO:0000256" key="1">
    <source>
        <dbReference type="SAM" id="MobiDB-lite"/>
    </source>
</evidence>
<dbReference type="SUPFAM" id="SSF55166">
    <property type="entry name" value="Hedgehog/DD-peptidase"/>
    <property type="match status" value="1"/>
</dbReference>
<sequence>MTQDTHKPALIGKTVGHKTYVHVETLDERPDAGDLAERVAAAEALAGLRRGTDFNLVRVDAESGELALLHYPGFFDEAFPALAASWRVDLVGGSLSHRTYAESLNPPILHRKELMLSADDPRRETFAALTMACESIGLFDDPRRIGYRRQWQQLVRERGYRIEGHRLVPLGNADDEAEPDADANDGDSGQAGWLAARHRTAMARGGFSAPIQTLARNGLLDGSHSLFDYGCGRGDDLRGLRENGIDARGWDPYYAPDETIVDADIVNLGFVINVIEDFDERIEALLRAWSLARTLLVVSVMLANQNDPRGERFRDGVMTQRGTFQKYFTQAEIKGFLEEVLDEEAIPIAPGVLYVFRDKDAEQRLLMNRYRSHRNRLRAPSARVRQEPQRARRNRAAERYNAHREALERLWALRLDLGRDPDKTECADQLALTEAFGSVSRASRFVESRKLAESGAEVVATALETASTARYQDLLVYFALDQFGRRKPYKHLELGLKRDIKVFFGDYSTARAEGLALLMQVADTDAIEQACRAAMEHGLGWLSGQDPAAPASGDKPDSARVRATSLTLDSRLVERLPALLRTYIGAASAAYGDYQNADLLKIHIGSGKLTLMRFDDFDGQPLPRMLERVKIKLREQDVEYYSYGAQYPPPYLYWKSRFINEENPGYPDQVAFDEALDGLGLFDLSGYGPPVDELDETLRRHRWEIDGFTLRRGDWAPELDDPCGRFLTYRDLIECGETQAVTGLPNLPERVESYDALLALAEQVIDPVIDWFGMIRLTYGFCSPALARKIPGRIDPKRDQHSAHERNRRGAPVCERLGAAVDFIIDDEDMLEVAQWIVANTPFDRLYFYGNDRPLHVSYGPEQSRQVVRMVAGASGRLVPRVISTEAFLSR</sequence>
<keyword evidence="3" id="KW-1185">Reference proteome</keyword>
<gene>
    <name evidence="2" type="ORF">ABC977_16855</name>
</gene>
<dbReference type="InterPro" id="IPR009045">
    <property type="entry name" value="Zn_M74/Hedgehog-like"/>
</dbReference>
<evidence type="ECO:0000313" key="2">
    <source>
        <dbReference type="EMBL" id="MEY6434077.1"/>
    </source>
</evidence>
<dbReference type="GO" id="GO:0008168">
    <property type="term" value="F:methyltransferase activity"/>
    <property type="evidence" value="ECO:0007669"/>
    <property type="project" value="UniProtKB-KW"/>
</dbReference>
<accession>A0ABV4BIH4</accession>
<dbReference type="EMBL" id="JBDKXB010000040">
    <property type="protein sequence ID" value="MEY6434077.1"/>
    <property type="molecule type" value="Genomic_DNA"/>
</dbReference>
<keyword evidence="2" id="KW-0489">Methyltransferase</keyword>
<protein>
    <submittedName>
        <fullName evidence="2">DNA phosphorothioation-associated putative methyltransferase</fullName>
    </submittedName>
</protein>